<dbReference type="EMBL" id="LR797238">
    <property type="protein sequence ID" value="CAB4195968.1"/>
    <property type="molecule type" value="Genomic_DNA"/>
</dbReference>
<organism evidence="3">
    <name type="scientific">uncultured Caudovirales phage</name>
    <dbReference type="NCBI Taxonomy" id="2100421"/>
    <lineage>
        <taxon>Viruses</taxon>
        <taxon>Duplodnaviria</taxon>
        <taxon>Heunggongvirae</taxon>
        <taxon>Uroviricota</taxon>
        <taxon>Caudoviricetes</taxon>
        <taxon>Peduoviridae</taxon>
        <taxon>Maltschvirus</taxon>
        <taxon>Maltschvirus maltsch</taxon>
    </lineage>
</organism>
<evidence type="ECO:0000313" key="3">
    <source>
        <dbReference type="EMBL" id="CAB4205095.1"/>
    </source>
</evidence>
<evidence type="ECO:0000313" key="2">
    <source>
        <dbReference type="EMBL" id="CAB4195968.1"/>
    </source>
</evidence>
<protein>
    <submittedName>
        <fullName evidence="3">Uncharacterized protein</fullName>
    </submittedName>
</protein>
<dbReference type="EMBL" id="LR797149">
    <property type="protein sequence ID" value="CAB4190291.1"/>
    <property type="molecule type" value="Genomic_DNA"/>
</dbReference>
<reference evidence="3" key="1">
    <citation type="submission" date="2020-05" db="EMBL/GenBank/DDBJ databases">
        <authorList>
            <person name="Chiriac C."/>
            <person name="Salcher M."/>
            <person name="Ghai R."/>
            <person name="Kavagutti S V."/>
        </authorList>
    </citation>
    <scope>NUCLEOTIDE SEQUENCE</scope>
</reference>
<name>A0A6J5S8E8_9CAUD</name>
<evidence type="ECO:0000313" key="1">
    <source>
        <dbReference type="EMBL" id="CAB4190291.1"/>
    </source>
</evidence>
<proteinExistence type="predicted"/>
<accession>A0A6J5S8E8</accession>
<sequence length="545" mass="52846">MAFVLANRVQDSTTTTGTGTLTLAGSPPSGYQAFSIIGDGNSTYYTIVGGAEWEVGIGTYTSSGTTLSRDTVLSSSAGGTTKVTFSAGTKAVFVDYPSEKAVGTDITQTLTNKTITGASNTLTVRLASDVSGTLPVANGGTGVTASTGTVAVVLSNSPTLVTPALGTPSVLVGTNITGTAAGLTAGNVTTNANLTGAVTSTGNATSLGSFSSANLAAALTDETGSGAAVFATSPTLVTPALGTPSVLVGTNITGTAAGLTAGNVTTNANLTGAITSVGNAASLGSFTSAQLATALTDETGSGANVFATSPTLVTPTLGTPASATLTNATGLPISTGVSGLGTGVATFLGTPSSANLAAALTDETGSGANVFATSPTLVTPILGVASATSVNKVALTAPASGSTLTIADGKTLTASNSITLAGTDSTTMTFPPASASVGYLNIPQNSQSAAYTTVLADSGKHILHPIADNNARTFTIDSNANVAYAVGTAITFVNLINTVTIAITSDTMYLAGAGTTGSRTLAAYGTATAVKVATTTWIISGSGLT</sequence>
<gene>
    <name evidence="1" type="ORF">UFOVP1195_51</name>
    <name evidence="2" type="ORF">UFOVP1288_51</name>
    <name evidence="3" type="ORF">UFOVP1409_51</name>
</gene>
<dbReference type="EMBL" id="LR797352">
    <property type="protein sequence ID" value="CAB4205095.1"/>
    <property type="molecule type" value="Genomic_DNA"/>
</dbReference>